<evidence type="ECO:0000256" key="1">
    <source>
        <dbReference type="ARBA" id="ARBA00022676"/>
    </source>
</evidence>
<feature type="domain" description="Glycosyl transferase family 1" evidence="3">
    <location>
        <begin position="36"/>
        <end position="164"/>
    </location>
</feature>
<keyword evidence="2 4" id="KW-0808">Transferase</keyword>
<dbReference type="Pfam" id="PF00534">
    <property type="entry name" value="Glycos_transf_1"/>
    <property type="match status" value="1"/>
</dbReference>
<name>A0A380FNW1_STAGA</name>
<dbReference type="EMBL" id="UHDK01000001">
    <property type="protein sequence ID" value="SUM35141.1"/>
    <property type="molecule type" value="Genomic_DNA"/>
</dbReference>
<dbReference type="EC" id="2.4.1.52" evidence="4"/>
<dbReference type="SUPFAM" id="SSF53756">
    <property type="entry name" value="UDP-Glycosyltransferase/glycogen phosphorylase"/>
    <property type="match status" value="1"/>
</dbReference>
<dbReference type="Gene3D" id="3.40.50.2000">
    <property type="entry name" value="Glycogen Phosphorylase B"/>
    <property type="match status" value="1"/>
</dbReference>
<evidence type="ECO:0000256" key="2">
    <source>
        <dbReference type="ARBA" id="ARBA00022679"/>
    </source>
</evidence>
<keyword evidence="1 4" id="KW-0328">Glycosyltransferase</keyword>
<dbReference type="GO" id="GO:0047265">
    <property type="term" value="F:poly(glycerol-phosphate) alpha-glucosyltransferase activity"/>
    <property type="evidence" value="ECO:0007669"/>
    <property type="project" value="UniProtKB-EC"/>
</dbReference>
<dbReference type="InterPro" id="IPR001296">
    <property type="entry name" value="Glyco_trans_1"/>
</dbReference>
<dbReference type="Proteomes" id="UP000255277">
    <property type="component" value="Unassembled WGS sequence"/>
</dbReference>
<proteinExistence type="predicted"/>
<reference evidence="4 5" key="1">
    <citation type="submission" date="2018-06" db="EMBL/GenBank/DDBJ databases">
        <authorList>
            <consortium name="Pathogen Informatics"/>
            <person name="Doyle S."/>
        </authorList>
    </citation>
    <scope>NUCLEOTIDE SEQUENCE [LARGE SCALE GENOMIC DNA]</scope>
    <source>
        <strain evidence="4 5">NCTC12195</strain>
    </source>
</reference>
<dbReference type="PANTHER" id="PTHR12526:SF629">
    <property type="entry name" value="TEICHURONIC ACID BIOSYNTHESIS GLYCOSYLTRANSFERASE TUAH-RELATED"/>
    <property type="match status" value="1"/>
</dbReference>
<dbReference type="AlphaFoldDB" id="A0A380FNW1"/>
<protein>
    <submittedName>
        <fullName evidence="4">Poly(Glycerol-phosphate) alpha-glucosyltransferase</fullName>
        <ecNumber evidence="4">2.4.1.52</ecNumber>
    </submittedName>
</protein>
<dbReference type="PANTHER" id="PTHR12526">
    <property type="entry name" value="GLYCOSYLTRANSFERASE"/>
    <property type="match status" value="1"/>
</dbReference>
<accession>A0A380FNW1</accession>
<evidence type="ECO:0000313" key="5">
    <source>
        <dbReference type="Proteomes" id="UP000255277"/>
    </source>
</evidence>
<gene>
    <name evidence="4" type="primary">tagE_2</name>
    <name evidence="4" type="ORF">NCTC12195_04671</name>
</gene>
<evidence type="ECO:0000313" key="4">
    <source>
        <dbReference type="EMBL" id="SUM35141.1"/>
    </source>
</evidence>
<sequence length="169" mass="19461">MILKMKNLLSYLILHFRKTPNIAKTNLKIGSSILEDLATKKQLDHLIKAYHRFRQRGYTTKLMMFGKDEAGQLQMIQDLIDVYKLNEFVEINEFTNNPLLEFNNSRASLLTSNYEGFGLTIMESIDAGCPVVSYDVKYGPREIIEEGKTGYLVEPNNIEDFAEKNDSNR</sequence>
<evidence type="ECO:0000259" key="3">
    <source>
        <dbReference type="Pfam" id="PF00534"/>
    </source>
</evidence>
<organism evidence="4 5">
    <name type="scientific">Staphylococcus gallinarum</name>
    <dbReference type="NCBI Taxonomy" id="1293"/>
    <lineage>
        <taxon>Bacteria</taxon>
        <taxon>Bacillati</taxon>
        <taxon>Bacillota</taxon>
        <taxon>Bacilli</taxon>
        <taxon>Bacillales</taxon>
        <taxon>Staphylococcaceae</taxon>
        <taxon>Staphylococcus</taxon>
    </lineage>
</organism>